<sequence length="115" mass="12414">MVAFVGDPGRGVVVPSNALRPGVTFLILAPRDFPMHCSADRIKASASYYSDANGPEALRTFLISVAGVSRVEDVPQSERLRVNYALRRVDEAAPPQPSTLQGIACKAFARMAVRK</sequence>
<proteinExistence type="predicted"/>
<geneLocation type="plasmid" evidence="1 2">
    <name>pBb323S2c</name>
</geneLocation>
<dbReference type="Proteomes" id="UP000564836">
    <property type="component" value="Plasmid pBb323S2c"/>
</dbReference>
<accession>A0A9X9YFZ6</accession>
<reference evidence="1 2" key="1">
    <citation type="journal article" date="2017" name="Syst. Appl. Microbiol.">
        <title>Soybeans inoculated with root zone soils of Canadian native legumes harbour diverse and novel Bradyrhizobium spp. that possess agricultural potential.</title>
        <authorList>
            <person name="Bromfield E.S.P."/>
            <person name="Cloutier S."/>
            <person name="Tambong J.T."/>
            <person name="Tran Thi T.V."/>
        </authorList>
    </citation>
    <scope>NUCLEOTIDE SEQUENCE [LARGE SCALE GENOMIC DNA]</scope>
    <source>
        <strain evidence="1 2">323S2</strain>
    </source>
</reference>
<dbReference type="RefSeq" id="WP_166354594.1">
    <property type="nucleotide sequence ID" value="NZ_CP049702.1"/>
</dbReference>
<reference evidence="1 2" key="2">
    <citation type="journal article" date="2022" name="Int. J. Syst. Evol. Microbiol.">
        <title>Strains of Bradyrhizobium barranii sp. nov. associated with legumes native to Canada are symbionts of soybeans and belong to different subspecies (subsp. barranii subsp. nov. and subsp. apii subsp. nov.) and symbiovars (sv. glycinearum and sv. septentrionale).</title>
        <authorList>
            <person name="Bromfield E.S.P."/>
            <person name="Cloutier S."/>
            <person name="Wasai-Hara S."/>
            <person name="Minamisawa K."/>
        </authorList>
    </citation>
    <scope>NUCLEOTIDE SEQUENCE [LARGE SCALE GENOMIC DNA]</scope>
    <source>
        <strain evidence="2">323S2</strain>
        <plasmid evidence="1 2">pBb323S2c</plasmid>
    </source>
</reference>
<keyword evidence="1" id="KW-0614">Plasmid</keyword>
<evidence type="ECO:0000313" key="1">
    <source>
        <dbReference type="EMBL" id="UGX89851.1"/>
    </source>
</evidence>
<name>A0A9X9YFZ6_9BRAD</name>
<protein>
    <submittedName>
        <fullName evidence="1">Uncharacterized protein</fullName>
    </submittedName>
</protein>
<organism evidence="1 2">
    <name type="scientific">Bradyrhizobium barranii subsp. barranii</name>
    <dbReference type="NCBI Taxonomy" id="2823807"/>
    <lineage>
        <taxon>Bacteria</taxon>
        <taxon>Pseudomonadati</taxon>
        <taxon>Pseudomonadota</taxon>
        <taxon>Alphaproteobacteria</taxon>
        <taxon>Hyphomicrobiales</taxon>
        <taxon>Nitrobacteraceae</taxon>
        <taxon>Bradyrhizobium</taxon>
        <taxon>Bradyrhizobium barranii</taxon>
    </lineage>
</organism>
<dbReference type="AlphaFoldDB" id="A0A9X9YFZ6"/>
<evidence type="ECO:0000313" key="2">
    <source>
        <dbReference type="Proteomes" id="UP000564836"/>
    </source>
</evidence>
<gene>
    <name evidence="1" type="ORF">G6321_00002665</name>
</gene>
<dbReference type="EMBL" id="CP088279">
    <property type="protein sequence ID" value="UGX89851.1"/>
    <property type="molecule type" value="Genomic_DNA"/>
</dbReference>